<evidence type="ECO:0000256" key="1">
    <source>
        <dbReference type="SAM" id="MobiDB-lite"/>
    </source>
</evidence>
<reference evidence="2 3" key="1">
    <citation type="submission" date="2024-02" db="EMBL/GenBank/DDBJ databases">
        <authorList>
            <person name="Chen Y."/>
            <person name="Shah S."/>
            <person name="Dougan E. K."/>
            <person name="Thang M."/>
            <person name="Chan C."/>
        </authorList>
    </citation>
    <scope>NUCLEOTIDE SEQUENCE [LARGE SCALE GENOMIC DNA]</scope>
</reference>
<keyword evidence="3" id="KW-1185">Reference proteome</keyword>
<dbReference type="EMBL" id="CAXAMN010025367">
    <property type="protein sequence ID" value="CAK9094710.1"/>
    <property type="molecule type" value="Genomic_DNA"/>
</dbReference>
<evidence type="ECO:0000313" key="2">
    <source>
        <dbReference type="EMBL" id="CAK9094710.1"/>
    </source>
</evidence>
<feature type="non-terminal residue" evidence="2">
    <location>
        <position position="1"/>
    </location>
</feature>
<sequence>VLVALGSSFTKLFQLQIRVPLNLVIYFGKWIVLPGPIGTKECNLRSQRQTCWGKGYECCPFSDESLQSKKLLPNFNHKSARSSKASQWQFVDRLRKGDAVLEMGLLGAAEAKADDWVPRENACIMSILNEMAPDKKDRGSVTDGDLDGAKQSLDKSALMLLLQELEYDEKCMTAYVSKTDSYQIRLSHQKNEWIQKRMERAKTSVYKWFDAKVTSHCWPEKIDGATAINVMQQVEESAKIWMQSLQLRTPAYLFMANFTSPSLLKSEVTPCVLHLMGHMMAASAETSAGVFLSPCFVWKGNLFTEEYGLLRTLSNTGCAVDTGFQLLFDIKSKDARDQRPLAYSGRFLGPLDSSLADGVKWLWKDSSLNKNRRTLGEARQVPSKSMIHMEDLSPTALPSSLTNVHGAQKYSQIGGDAAEQLLMSSIDGVAFTSSMGLVVVDCCPNVGNFLEGFQRMTEKINTPALYVPIYNDINHKDWSDMFWTGELVSLFQRGELKVDGHIVTLEIPDAIVKKYGSMDDFKIYYDAFLLRHPPTKTFKSKPKRNEKDVSGPITTPLPKKRPLEVDLSDRLVDASSVVPEGDQCLVEVPVVNARASQKLATMPIFRVTEKVGPYILNETGQDVTMQRGSVLCGFGKTKFREAPKDASLIGDSDITFEVDAESFALVDGKFGTIAEHLDANIQSGKPTAGKIAYHKTSKDPDGKWILKQDCPFHGCSKSTPCSYIIVLGCSCEVSTSLEGSKTDWLQPSKTCPPQRSTVSCAPWSRRRMLLS</sequence>
<feature type="region of interest" description="Disordered" evidence="1">
    <location>
        <begin position="536"/>
        <end position="555"/>
    </location>
</feature>
<name>A0ABP0R2D1_9DINO</name>
<evidence type="ECO:0000313" key="3">
    <source>
        <dbReference type="Proteomes" id="UP001642484"/>
    </source>
</evidence>
<protein>
    <submittedName>
        <fullName evidence="2">Uncharacterized protein</fullName>
    </submittedName>
</protein>
<organism evidence="2 3">
    <name type="scientific">Durusdinium trenchii</name>
    <dbReference type="NCBI Taxonomy" id="1381693"/>
    <lineage>
        <taxon>Eukaryota</taxon>
        <taxon>Sar</taxon>
        <taxon>Alveolata</taxon>
        <taxon>Dinophyceae</taxon>
        <taxon>Suessiales</taxon>
        <taxon>Symbiodiniaceae</taxon>
        <taxon>Durusdinium</taxon>
    </lineage>
</organism>
<comment type="caution">
    <text evidence="2">The sequence shown here is derived from an EMBL/GenBank/DDBJ whole genome shotgun (WGS) entry which is preliminary data.</text>
</comment>
<gene>
    <name evidence="2" type="ORF">CCMP2556_LOCUS45160</name>
</gene>
<proteinExistence type="predicted"/>
<accession>A0ABP0R2D1</accession>
<dbReference type="Proteomes" id="UP001642484">
    <property type="component" value="Unassembled WGS sequence"/>
</dbReference>